<protein>
    <submittedName>
        <fullName evidence="2">Uncharacterized protein</fullName>
    </submittedName>
</protein>
<keyword evidence="1" id="KW-0732">Signal</keyword>
<dbReference type="AlphaFoldDB" id="A0A077R376"/>
<accession>A0A077R376</accession>
<proteinExistence type="predicted"/>
<organism evidence="2">
    <name type="scientific">Melanopsichium pennsylvanicum 4</name>
    <dbReference type="NCBI Taxonomy" id="1398559"/>
    <lineage>
        <taxon>Eukaryota</taxon>
        <taxon>Fungi</taxon>
        <taxon>Dikarya</taxon>
        <taxon>Basidiomycota</taxon>
        <taxon>Ustilaginomycotina</taxon>
        <taxon>Ustilaginomycetes</taxon>
        <taxon>Ustilaginales</taxon>
        <taxon>Ustilaginaceae</taxon>
        <taxon>Melanopsichium</taxon>
    </lineage>
</organism>
<dbReference type="EMBL" id="HG529575">
    <property type="protein sequence ID" value="CDI53327.1"/>
    <property type="molecule type" value="Genomic_DNA"/>
</dbReference>
<sequence>MVCLHPRYFVLILLFAVLSFNFVLGADPTDNDVHKSVQNSQRVALGPGYNPSPFNQITPRLRDRALKLAMEDGIEQVHARSDHMYYVSFVPHNSALGREMGLKDLSGGNKHKIASVLWKVAPDNSHHLLFIDTFRSPGGELPPLDSWEELFVH</sequence>
<evidence type="ECO:0000256" key="1">
    <source>
        <dbReference type="SAM" id="SignalP"/>
    </source>
</evidence>
<feature type="signal peptide" evidence="1">
    <location>
        <begin position="1"/>
        <end position="25"/>
    </location>
</feature>
<reference evidence="2" key="1">
    <citation type="journal article" date="2014" name="Genome Biol. Evol.">
        <title>Gene Loss Rather Than Gene Gain Is Associated with a Host Jump from Monocots to Dicots in the Smut Fungus Melanopsichium pennsylvanicum.</title>
        <authorList>
            <person name="Sharma R."/>
            <person name="Mishra B."/>
            <person name="Runge F."/>
            <person name="Thines M."/>
        </authorList>
    </citation>
    <scope>NUCLEOTIDE SEQUENCE</scope>
    <source>
        <strain evidence="2">4</strain>
    </source>
</reference>
<name>A0A077R376_9BASI</name>
<feature type="chain" id="PRO_5001722856" evidence="1">
    <location>
        <begin position="26"/>
        <end position="153"/>
    </location>
</feature>
<evidence type="ECO:0000313" key="2">
    <source>
        <dbReference type="EMBL" id="CDI53327.1"/>
    </source>
</evidence>